<feature type="compositionally biased region" description="Polar residues" evidence="1">
    <location>
        <begin position="235"/>
        <end position="253"/>
    </location>
</feature>
<feature type="compositionally biased region" description="Pro residues" evidence="1">
    <location>
        <begin position="207"/>
        <end position="221"/>
    </location>
</feature>
<proteinExistence type="predicted"/>
<feature type="region of interest" description="Disordered" evidence="1">
    <location>
        <begin position="109"/>
        <end position="155"/>
    </location>
</feature>
<evidence type="ECO:0000256" key="1">
    <source>
        <dbReference type="SAM" id="MobiDB-lite"/>
    </source>
</evidence>
<reference evidence="2" key="1">
    <citation type="submission" date="2021-02" db="EMBL/GenBank/DDBJ databases">
        <title>Psilocybe cubensis genome.</title>
        <authorList>
            <person name="Mckernan K.J."/>
            <person name="Crawford S."/>
            <person name="Trippe A."/>
            <person name="Kane L.T."/>
            <person name="Mclaughlin S."/>
        </authorList>
    </citation>
    <scope>NUCLEOTIDE SEQUENCE [LARGE SCALE GENOMIC DNA]</scope>
    <source>
        <strain evidence="2">MGC-MH-2018</strain>
    </source>
</reference>
<dbReference type="EMBL" id="JAFIQS010000007">
    <property type="protein sequence ID" value="KAG5166903.1"/>
    <property type="molecule type" value="Genomic_DNA"/>
</dbReference>
<feature type="compositionally biased region" description="Polar residues" evidence="1">
    <location>
        <begin position="124"/>
        <end position="133"/>
    </location>
</feature>
<feature type="region of interest" description="Disordered" evidence="1">
    <location>
        <begin position="186"/>
        <end position="263"/>
    </location>
</feature>
<dbReference type="AlphaFoldDB" id="A0A8H7XWE5"/>
<feature type="compositionally biased region" description="Basic residues" evidence="1">
    <location>
        <begin position="134"/>
        <end position="146"/>
    </location>
</feature>
<gene>
    <name evidence="2" type="ORF">JR316_007236</name>
</gene>
<sequence length="361" mass="39230">MAPVLPEPKVATVSQIVADAAKVIDIKDPVWDTTQLYMAYGQLISAVHQMGPWIALGGPGLLPFQDAVNLFFRIRTLFHKVINSGVSNAPITPPECGTVRHICRDIQHARQSPQTGPVAGLITASDSADTNKPNKPKRGRASKQPKSKPYIDSEASGLLDDRDEVRTLRRLTSLLMRRLQAMSIDDTGPPLLVVSDNGNPSSSTSPAGPPAVPGPAEPPTPHVSSPDQPLPFALTPSTSMQDAFPTSVSAQTAPPNPSDTNKPREVALLSYEEVGVSPNDNQYRKAQHFLKRPRVELPPDPHPEKPFSVSVAESNLRKLRAEEASLQFEIAHARQVLDVCQREIARQSQQLARPQLPAPHH</sequence>
<protein>
    <submittedName>
        <fullName evidence="2">Uncharacterized protein</fullName>
    </submittedName>
</protein>
<comment type="caution">
    <text evidence="2">The sequence shown here is derived from an EMBL/GenBank/DDBJ whole genome shotgun (WGS) entry which is preliminary data.</text>
</comment>
<evidence type="ECO:0000313" key="2">
    <source>
        <dbReference type="EMBL" id="KAG5166903.1"/>
    </source>
</evidence>
<name>A0A8H7XWE5_PSICU</name>
<accession>A0A8H7XWE5</accession>
<organism evidence="2">
    <name type="scientific">Psilocybe cubensis</name>
    <name type="common">Psychedelic mushroom</name>
    <name type="synonym">Stropharia cubensis</name>
    <dbReference type="NCBI Taxonomy" id="181762"/>
    <lineage>
        <taxon>Eukaryota</taxon>
        <taxon>Fungi</taxon>
        <taxon>Dikarya</taxon>
        <taxon>Basidiomycota</taxon>
        <taxon>Agaricomycotina</taxon>
        <taxon>Agaricomycetes</taxon>
        <taxon>Agaricomycetidae</taxon>
        <taxon>Agaricales</taxon>
        <taxon>Agaricineae</taxon>
        <taxon>Strophariaceae</taxon>
        <taxon>Psilocybe</taxon>
    </lineage>
</organism>